<dbReference type="GO" id="GO:0005886">
    <property type="term" value="C:plasma membrane"/>
    <property type="evidence" value="ECO:0007669"/>
    <property type="project" value="TreeGrafter"/>
</dbReference>
<evidence type="ECO:0000313" key="10">
    <source>
        <dbReference type="EMBL" id="OWF44710.1"/>
    </source>
</evidence>
<keyword evidence="2 8" id="KW-0812">Transmembrane</keyword>
<evidence type="ECO:0000256" key="1">
    <source>
        <dbReference type="ARBA" id="ARBA00004141"/>
    </source>
</evidence>
<evidence type="ECO:0000256" key="2">
    <source>
        <dbReference type="ARBA" id="ARBA00022692"/>
    </source>
</evidence>
<feature type="transmembrane region" description="Helical" evidence="8">
    <location>
        <begin position="168"/>
        <end position="186"/>
    </location>
</feature>
<protein>
    <recommendedName>
        <fullName evidence="9">G-protein coupled receptors family 1 profile domain-containing protein</fullName>
    </recommendedName>
</protein>
<keyword evidence="6" id="KW-0675">Receptor</keyword>
<keyword evidence="7" id="KW-0807">Transducer</keyword>
<dbReference type="AlphaFoldDB" id="A0A210Q7K6"/>
<evidence type="ECO:0000256" key="7">
    <source>
        <dbReference type="ARBA" id="ARBA00023224"/>
    </source>
</evidence>
<dbReference type="SUPFAM" id="SSF81321">
    <property type="entry name" value="Family A G protein-coupled receptor-like"/>
    <property type="match status" value="1"/>
</dbReference>
<proteinExistence type="predicted"/>
<keyword evidence="3 8" id="KW-1133">Transmembrane helix</keyword>
<feature type="domain" description="G-protein coupled receptors family 1 profile" evidence="9">
    <location>
        <begin position="69"/>
        <end position="352"/>
    </location>
</feature>
<evidence type="ECO:0000259" key="9">
    <source>
        <dbReference type="PROSITE" id="PS50262"/>
    </source>
</evidence>
<feature type="transmembrane region" description="Helical" evidence="8">
    <location>
        <begin position="332"/>
        <end position="356"/>
    </location>
</feature>
<keyword evidence="5 8" id="KW-0472">Membrane</keyword>
<dbReference type="Pfam" id="PF00001">
    <property type="entry name" value="7tm_1"/>
    <property type="match status" value="1"/>
</dbReference>
<dbReference type="OrthoDB" id="6074760at2759"/>
<name>A0A210Q7K6_MIZYE</name>
<organism evidence="10 11">
    <name type="scientific">Mizuhopecten yessoensis</name>
    <name type="common">Japanese scallop</name>
    <name type="synonym">Patinopecten yessoensis</name>
    <dbReference type="NCBI Taxonomy" id="6573"/>
    <lineage>
        <taxon>Eukaryota</taxon>
        <taxon>Metazoa</taxon>
        <taxon>Spiralia</taxon>
        <taxon>Lophotrochozoa</taxon>
        <taxon>Mollusca</taxon>
        <taxon>Bivalvia</taxon>
        <taxon>Autobranchia</taxon>
        <taxon>Pteriomorphia</taxon>
        <taxon>Pectinida</taxon>
        <taxon>Pectinoidea</taxon>
        <taxon>Pectinidae</taxon>
        <taxon>Mizuhopecten</taxon>
    </lineage>
</organism>
<sequence>MANVTEIWQPPPFPYDGNLSTYNMSDPYYYYPPNYSPPLRPRLPLKFIHAIMTFQDYGLPILFTTGVVFNVIAITVAMRTELKKVATFLYIVALCIIDTVYLTTKMVHWGSARVYNINNVAGICQIVYYCHFLTTFLEWWMIVCLLMERVTMLYNPAFARRVCNPFRTKCALITICIFAIVAHLYHTWTSAVLLVHGGPMCTIIPENARDVMLLRKIDSVFSMILPSCTIILLILLAVVKITCCKSNKQRSIRSLNSSVSIRSRRSSHVQIQSEKSYLLSFDPKKFTETRRLSFYALSISFLFMILCLPHDFIKTRLTLVEGSSLSTIYQQLIFQLLSEIYTVNFAYKGLFCFIAIPEFRRALVALIKRILCCCLDKNDFSDECKHTVV</sequence>
<comment type="caution">
    <text evidence="10">The sequence shown here is derived from an EMBL/GenBank/DDBJ whole genome shotgun (WGS) entry which is preliminary data.</text>
</comment>
<feature type="transmembrane region" description="Helical" evidence="8">
    <location>
        <begin position="220"/>
        <end position="243"/>
    </location>
</feature>
<dbReference type="InterPro" id="IPR000276">
    <property type="entry name" value="GPCR_Rhodpsn"/>
</dbReference>
<accession>A0A210Q7K6</accession>
<feature type="transmembrane region" description="Helical" evidence="8">
    <location>
        <begin position="126"/>
        <end position="147"/>
    </location>
</feature>
<feature type="transmembrane region" description="Helical" evidence="8">
    <location>
        <begin position="85"/>
        <end position="106"/>
    </location>
</feature>
<dbReference type="InterPro" id="IPR017452">
    <property type="entry name" value="GPCR_Rhodpsn_7TM"/>
</dbReference>
<evidence type="ECO:0000256" key="6">
    <source>
        <dbReference type="ARBA" id="ARBA00023170"/>
    </source>
</evidence>
<dbReference type="GO" id="GO:0004930">
    <property type="term" value="F:G protein-coupled receptor activity"/>
    <property type="evidence" value="ECO:0007669"/>
    <property type="project" value="UniProtKB-KW"/>
</dbReference>
<feature type="transmembrane region" description="Helical" evidence="8">
    <location>
        <begin position="57"/>
        <end position="78"/>
    </location>
</feature>
<comment type="subcellular location">
    <subcellularLocation>
        <location evidence="1">Membrane</location>
        <topology evidence="1">Multi-pass membrane protein</topology>
    </subcellularLocation>
</comment>
<evidence type="ECO:0000256" key="5">
    <source>
        <dbReference type="ARBA" id="ARBA00023136"/>
    </source>
</evidence>
<keyword evidence="4" id="KW-0297">G-protein coupled receptor</keyword>
<feature type="transmembrane region" description="Helical" evidence="8">
    <location>
        <begin position="292"/>
        <end position="312"/>
    </location>
</feature>
<dbReference type="Gene3D" id="1.20.1070.10">
    <property type="entry name" value="Rhodopsin 7-helix transmembrane proteins"/>
    <property type="match status" value="1"/>
</dbReference>
<dbReference type="Proteomes" id="UP000242188">
    <property type="component" value="Unassembled WGS sequence"/>
</dbReference>
<evidence type="ECO:0000256" key="3">
    <source>
        <dbReference type="ARBA" id="ARBA00022989"/>
    </source>
</evidence>
<evidence type="ECO:0000256" key="8">
    <source>
        <dbReference type="SAM" id="Phobius"/>
    </source>
</evidence>
<dbReference type="PROSITE" id="PS50262">
    <property type="entry name" value="G_PROTEIN_RECEP_F1_2"/>
    <property type="match status" value="1"/>
</dbReference>
<gene>
    <name evidence="10" type="ORF">KP79_PYT06915</name>
</gene>
<reference evidence="10 11" key="1">
    <citation type="journal article" date="2017" name="Nat. Ecol. Evol.">
        <title>Scallop genome provides insights into evolution of bilaterian karyotype and development.</title>
        <authorList>
            <person name="Wang S."/>
            <person name="Zhang J."/>
            <person name="Jiao W."/>
            <person name="Li J."/>
            <person name="Xun X."/>
            <person name="Sun Y."/>
            <person name="Guo X."/>
            <person name="Huan P."/>
            <person name="Dong B."/>
            <person name="Zhang L."/>
            <person name="Hu X."/>
            <person name="Sun X."/>
            <person name="Wang J."/>
            <person name="Zhao C."/>
            <person name="Wang Y."/>
            <person name="Wang D."/>
            <person name="Huang X."/>
            <person name="Wang R."/>
            <person name="Lv J."/>
            <person name="Li Y."/>
            <person name="Zhang Z."/>
            <person name="Liu B."/>
            <person name="Lu W."/>
            <person name="Hui Y."/>
            <person name="Liang J."/>
            <person name="Zhou Z."/>
            <person name="Hou R."/>
            <person name="Li X."/>
            <person name="Liu Y."/>
            <person name="Li H."/>
            <person name="Ning X."/>
            <person name="Lin Y."/>
            <person name="Zhao L."/>
            <person name="Xing Q."/>
            <person name="Dou J."/>
            <person name="Li Y."/>
            <person name="Mao J."/>
            <person name="Guo H."/>
            <person name="Dou H."/>
            <person name="Li T."/>
            <person name="Mu C."/>
            <person name="Jiang W."/>
            <person name="Fu Q."/>
            <person name="Fu X."/>
            <person name="Miao Y."/>
            <person name="Liu J."/>
            <person name="Yu Q."/>
            <person name="Li R."/>
            <person name="Liao H."/>
            <person name="Li X."/>
            <person name="Kong Y."/>
            <person name="Jiang Z."/>
            <person name="Chourrout D."/>
            <person name="Li R."/>
            <person name="Bao Z."/>
        </authorList>
    </citation>
    <scope>NUCLEOTIDE SEQUENCE [LARGE SCALE GENOMIC DNA]</scope>
    <source>
        <strain evidence="10 11">PY_sf001</strain>
    </source>
</reference>
<evidence type="ECO:0000256" key="4">
    <source>
        <dbReference type="ARBA" id="ARBA00023040"/>
    </source>
</evidence>
<dbReference type="PANTHER" id="PTHR24243">
    <property type="entry name" value="G-PROTEIN COUPLED RECEPTOR"/>
    <property type="match status" value="1"/>
</dbReference>
<evidence type="ECO:0000313" key="11">
    <source>
        <dbReference type="Proteomes" id="UP000242188"/>
    </source>
</evidence>
<dbReference type="EMBL" id="NEDP02004694">
    <property type="protein sequence ID" value="OWF44710.1"/>
    <property type="molecule type" value="Genomic_DNA"/>
</dbReference>
<dbReference type="PANTHER" id="PTHR24243:SF230">
    <property type="entry name" value="G-PROTEIN COUPLED RECEPTORS FAMILY 1 PROFILE DOMAIN-CONTAINING PROTEIN"/>
    <property type="match status" value="1"/>
</dbReference>
<keyword evidence="11" id="KW-1185">Reference proteome</keyword>